<feature type="compositionally biased region" description="Basic and acidic residues" evidence="2">
    <location>
        <begin position="10"/>
        <end position="23"/>
    </location>
</feature>
<evidence type="ECO:0000256" key="2">
    <source>
        <dbReference type="SAM" id="MobiDB-lite"/>
    </source>
</evidence>
<feature type="compositionally biased region" description="Basic and acidic residues" evidence="2">
    <location>
        <begin position="165"/>
        <end position="176"/>
    </location>
</feature>
<keyword evidence="1" id="KW-0175">Coiled coil</keyword>
<reference evidence="3" key="1">
    <citation type="submission" date="2020-03" db="EMBL/GenBank/DDBJ databases">
        <title>The deep terrestrial virosphere.</title>
        <authorList>
            <person name="Holmfeldt K."/>
            <person name="Nilsson E."/>
            <person name="Simone D."/>
            <person name="Lopez-Fernandez M."/>
            <person name="Wu X."/>
            <person name="de Brujin I."/>
            <person name="Lundin D."/>
            <person name="Andersson A."/>
            <person name="Bertilsson S."/>
            <person name="Dopson M."/>
        </authorList>
    </citation>
    <scope>NUCLEOTIDE SEQUENCE</scope>
    <source>
        <strain evidence="3">TM448A00161</strain>
    </source>
</reference>
<proteinExistence type="predicted"/>
<feature type="region of interest" description="Disordered" evidence="2">
    <location>
        <begin position="1"/>
        <end position="23"/>
    </location>
</feature>
<sequence length="331" mass="38048">MFNPSINESPDERSGGRPEKVTVDGKEVAFDDLINGYKFTQANHQRAEELKRERAQLENERQAWAREREDSSQERKAYLDTLNRFAPKAETTNEPPPLNYREAISRIDLVADAEAPQKLGQVIDVALANERESERREWQRRLEEVNQTFNQRLEKVQQEQSTKLSRQEARRQAQEHNDKLFNDTLKNKYGEVATQIGDEGIRAVRKAYEAQISNDYGELDRAGQWRWKENAVEAAVWAAEPSRKVMLARETANARTQQLGARVRGDDASRSTPIRTQRAAAGDPADALAQKEEQVLQMVRSRQYSPEEAFERVGFTDDEVRALNERRHQGA</sequence>
<evidence type="ECO:0000313" key="3">
    <source>
        <dbReference type="EMBL" id="QJA44865.1"/>
    </source>
</evidence>
<accession>A0A6H1ZC70</accession>
<organism evidence="3">
    <name type="scientific">viral metagenome</name>
    <dbReference type="NCBI Taxonomy" id="1070528"/>
    <lineage>
        <taxon>unclassified sequences</taxon>
        <taxon>metagenomes</taxon>
        <taxon>organismal metagenomes</taxon>
    </lineage>
</organism>
<protein>
    <submittedName>
        <fullName evidence="3">Uncharacterized protein</fullName>
    </submittedName>
</protein>
<feature type="coiled-coil region" evidence="1">
    <location>
        <begin position="40"/>
        <end position="74"/>
    </location>
</feature>
<dbReference type="AlphaFoldDB" id="A0A6H1ZC70"/>
<evidence type="ECO:0000256" key="1">
    <source>
        <dbReference type="SAM" id="Coils"/>
    </source>
</evidence>
<name>A0A6H1ZC70_9ZZZZ</name>
<feature type="region of interest" description="Disordered" evidence="2">
    <location>
        <begin position="259"/>
        <end position="286"/>
    </location>
</feature>
<dbReference type="EMBL" id="MT143982">
    <property type="protein sequence ID" value="QJA44865.1"/>
    <property type="molecule type" value="Genomic_DNA"/>
</dbReference>
<gene>
    <name evidence="3" type="ORF">TM448A00161_0012</name>
</gene>
<feature type="region of interest" description="Disordered" evidence="2">
    <location>
        <begin position="157"/>
        <end position="176"/>
    </location>
</feature>